<keyword evidence="2" id="KW-1185">Reference proteome</keyword>
<protein>
    <submittedName>
        <fullName evidence="1">Uncharacterized protein</fullName>
    </submittedName>
</protein>
<evidence type="ECO:0000313" key="2">
    <source>
        <dbReference type="Proteomes" id="UP000555564"/>
    </source>
</evidence>
<dbReference type="EMBL" id="JACHIU010000001">
    <property type="protein sequence ID" value="MBB6472934.1"/>
    <property type="molecule type" value="Genomic_DNA"/>
</dbReference>
<dbReference type="Proteomes" id="UP000555564">
    <property type="component" value="Unassembled WGS sequence"/>
</dbReference>
<comment type="caution">
    <text evidence="1">The sequence shown here is derived from an EMBL/GenBank/DDBJ whole genome shotgun (WGS) entry which is preliminary data.</text>
</comment>
<dbReference type="AlphaFoldDB" id="A0A7X0ICX2"/>
<proteinExistence type="predicted"/>
<name>A0A7X0ICX2_9ACTN</name>
<evidence type="ECO:0000313" key="1">
    <source>
        <dbReference type="EMBL" id="MBB6472934.1"/>
    </source>
</evidence>
<organism evidence="1 2">
    <name type="scientific">Sphaerisporangium rubeum</name>
    <dbReference type="NCBI Taxonomy" id="321317"/>
    <lineage>
        <taxon>Bacteria</taxon>
        <taxon>Bacillati</taxon>
        <taxon>Actinomycetota</taxon>
        <taxon>Actinomycetes</taxon>
        <taxon>Streptosporangiales</taxon>
        <taxon>Streptosporangiaceae</taxon>
        <taxon>Sphaerisporangium</taxon>
    </lineage>
</organism>
<gene>
    <name evidence="1" type="ORF">BJ992_002365</name>
</gene>
<dbReference type="RefSeq" id="WP_184980361.1">
    <property type="nucleotide sequence ID" value="NZ_BAAALO010000032.1"/>
</dbReference>
<reference evidence="1 2" key="1">
    <citation type="submission" date="2020-08" db="EMBL/GenBank/DDBJ databases">
        <title>Sequencing the genomes of 1000 actinobacteria strains.</title>
        <authorList>
            <person name="Klenk H.-P."/>
        </authorList>
    </citation>
    <scope>NUCLEOTIDE SEQUENCE [LARGE SCALE GENOMIC DNA]</scope>
    <source>
        <strain evidence="1 2">DSM 44936</strain>
    </source>
</reference>
<accession>A0A7X0ICX2</accession>
<sequence>MPETWVHGNVFIPRLYGPDNLRNIDNIGWTDQQGLKEGHVARFFMLDEKQNYFHAPVPVTGQPQLLEVRVEFSSTYPRVFQAWVHAAGRVVAQTDAPVVNNIGGESIFVLGGINRPVNRGLCISLGFTTQGQGLGPGEINFRAAGAVFA</sequence>